<keyword evidence="5" id="KW-0663">Pyridoxal phosphate</keyword>
<dbReference type="EMBL" id="JAXOVC010000004">
    <property type="protein sequence ID" value="KAK4502667.1"/>
    <property type="molecule type" value="Genomic_DNA"/>
</dbReference>
<dbReference type="SUPFAM" id="SSF53383">
    <property type="entry name" value="PLP-dependent transferases"/>
    <property type="match status" value="1"/>
</dbReference>
<dbReference type="InterPro" id="IPR015421">
    <property type="entry name" value="PyrdxlP-dep_Trfase_major"/>
</dbReference>
<dbReference type="PANTHER" id="PTHR42790:SF1">
    <property type="entry name" value="AROMATIC AMINO ACID AMINOTRANSFERASE, HYPOTHETICAL (EUROFUNG)"/>
    <property type="match status" value="1"/>
</dbReference>
<dbReference type="InterPro" id="IPR015424">
    <property type="entry name" value="PyrdxlP-dep_Trfase"/>
</dbReference>
<keyword evidence="4" id="KW-0808">Transferase</keyword>
<protein>
    <recommendedName>
        <fullName evidence="7">Aminotransferase class I/classII large domain-containing protein</fullName>
    </recommendedName>
</protein>
<evidence type="ECO:0000256" key="3">
    <source>
        <dbReference type="ARBA" id="ARBA00022576"/>
    </source>
</evidence>
<evidence type="ECO:0000256" key="6">
    <source>
        <dbReference type="SAM" id="MobiDB-lite"/>
    </source>
</evidence>
<evidence type="ECO:0000313" key="9">
    <source>
        <dbReference type="Proteomes" id="UP001305779"/>
    </source>
</evidence>
<evidence type="ECO:0000259" key="7">
    <source>
        <dbReference type="Pfam" id="PF00155"/>
    </source>
</evidence>
<feature type="region of interest" description="Disordered" evidence="6">
    <location>
        <begin position="1"/>
        <end position="25"/>
    </location>
</feature>
<comment type="similarity">
    <text evidence="2">Belongs to the class-I pyridoxal-phosphate-dependent aminotransferase family.</text>
</comment>
<reference evidence="8 9" key="1">
    <citation type="journal article" date="2023" name="G3 (Bethesda)">
        <title>A chromosome-level genome assembly of Zasmidium syzygii isolated from banana leaves.</title>
        <authorList>
            <person name="van Westerhoven A.C."/>
            <person name="Mehrabi R."/>
            <person name="Talebi R."/>
            <person name="Steentjes M.B.F."/>
            <person name="Corcolon B."/>
            <person name="Chong P.A."/>
            <person name="Kema G.H.J."/>
            <person name="Seidl M.F."/>
        </authorList>
    </citation>
    <scope>NUCLEOTIDE SEQUENCE [LARGE SCALE GENOMIC DNA]</scope>
    <source>
        <strain evidence="8 9">P124</strain>
    </source>
</reference>
<comment type="caution">
    <text evidence="8">The sequence shown here is derived from an EMBL/GenBank/DDBJ whole genome shotgun (WGS) entry which is preliminary data.</text>
</comment>
<accession>A0ABR0EM53</accession>
<gene>
    <name evidence="8" type="ORF">PRZ48_006093</name>
</gene>
<dbReference type="InterPro" id="IPR050859">
    <property type="entry name" value="Class-I_PLP-dep_aminotransf"/>
</dbReference>
<keyword evidence="3" id="KW-0032">Aminotransferase</keyword>
<evidence type="ECO:0000256" key="5">
    <source>
        <dbReference type="ARBA" id="ARBA00022898"/>
    </source>
</evidence>
<dbReference type="CDD" id="cd00609">
    <property type="entry name" value="AAT_like"/>
    <property type="match status" value="1"/>
</dbReference>
<evidence type="ECO:0000256" key="2">
    <source>
        <dbReference type="ARBA" id="ARBA00007441"/>
    </source>
</evidence>
<comment type="cofactor">
    <cofactor evidence="1">
        <name>pyridoxal 5'-phosphate</name>
        <dbReference type="ChEBI" id="CHEBI:597326"/>
    </cofactor>
</comment>
<dbReference type="Gene3D" id="3.40.640.10">
    <property type="entry name" value="Type I PLP-dependent aspartate aminotransferase-like (Major domain)"/>
    <property type="match status" value="1"/>
</dbReference>
<keyword evidence="9" id="KW-1185">Reference proteome</keyword>
<organism evidence="8 9">
    <name type="scientific">Zasmidium cellare</name>
    <name type="common">Wine cellar mold</name>
    <name type="synonym">Racodium cellare</name>
    <dbReference type="NCBI Taxonomy" id="395010"/>
    <lineage>
        <taxon>Eukaryota</taxon>
        <taxon>Fungi</taxon>
        <taxon>Dikarya</taxon>
        <taxon>Ascomycota</taxon>
        <taxon>Pezizomycotina</taxon>
        <taxon>Dothideomycetes</taxon>
        <taxon>Dothideomycetidae</taxon>
        <taxon>Mycosphaerellales</taxon>
        <taxon>Mycosphaerellaceae</taxon>
        <taxon>Zasmidium</taxon>
    </lineage>
</organism>
<feature type="domain" description="Aminotransferase class I/classII large" evidence="7">
    <location>
        <begin position="237"/>
        <end position="481"/>
    </location>
</feature>
<dbReference type="Proteomes" id="UP001305779">
    <property type="component" value="Unassembled WGS sequence"/>
</dbReference>
<evidence type="ECO:0000256" key="1">
    <source>
        <dbReference type="ARBA" id="ARBA00001933"/>
    </source>
</evidence>
<proteinExistence type="inferred from homology"/>
<evidence type="ECO:0000256" key="4">
    <source>
        <dbReference type="ARBA" id="ARBA00022679"/>
    </source>
</evidence>
<evidence type="ECO:0000313" key="8">
    <source>
        <dbReference type="EMBL" id="KAK4502667.1"/>
    </source>
</evidence>
<dbReference type="PANTHER" id="PTHR42790">
    <property type="entry name" value="AMINOTRANSFERASE"/>
    <property type="match status" value="1"/>
</dbReference>
<name>A0ABR0EM53_ZASCE</name>
<dbReference type="InterPro" id="IPR004839">
    <property type="entry name" value="Aminotransferase_I/II_large"/>
</dbReference>
<dbReference type="Pfam" id="PF00155">
    <property type="entry name" value="Aminotran_1_2"/>
    <property type="match status" value="1"/>
</dbReference>
<sequence length="535" mass="60490">MSNQQKKPGIEPLDLSHHFSRSSQKRAPNVLKEYYKYLRNPDMGNLAGGLPCPSYFPFEKLEVSVLRPDSLGHPSPPPPQHIHIPRSCKNAQNPLRTIDLDTALQYGGAQGYPPLHAWLKKLTTSIYHPNIPYLGGADILINGGSADGLAKVYELLFNPWDEKLNSVEEREGLLAEEFVYAPPLAQLKPKDVNVVPVRMDGEGILPFGEGGLEDVLEHWDWKRGKRPHVLYTIPRSEIYDICSRFDVVIVEDDPYWHLYYPSANAHPNQGRQNKNLNNTSPKSTGHPFLDTLIPSFLRLDTDGRVIRLDSFSKSIAPGCRLGWTTASPQICEQLFRITDGTSQQPSGFVQAVVLKLLAEGETGWGVTGWVRWLEGLRDTYQGRMIIMAQTLGTNRFFETPDGSHLELFTFSRPKGGMFLWLQINIHLHPLAPSFEPRRLMRALWTFCTQHPYRVLTVPGSDFAASEEVAAREGYRFLRFCFGAVEEGLLVEKSLAFVRACREFWRVEDGRVVEGILADEERGLVDGPDREMIGEW</sequence>